<evidence type="ECO:0000256" key="1">
    <source>
        <dbReference type="SAM" id="SignalP"/>
    </source>
</evidence>
<evidence type="ECO:0000313" key="2">
    <source>
        <dbReference type="EMBL" id="KJU85659.1"/>
    </source>
</evidence>
<dbReference type="Proteomes" id="UP000033423">
    <property type="component" value="Unassembled WGS sequence"/>
</dbReference>
<reference evidence="2 3" key="1">
    <citation type="submission" date="2015-02" db="EMBL/GenBank/DDBJ databases">
        <title>Single-cell genomics of uncultivated deep-branching MTB reveals a conserved set of magnetosome genes.</title>
        <authorList>
            <person name="Kolinko S."/>
            <person name="Richter M."/>
            <person name="Glockner F.O."/>
            <person name="Brachmann A."/>
            <person name="Schuler D."/>
        </authorList>
    </citation>
    <scope>NUCLEOTIDE SEQUENCE [LARGE SCALE GENOMIC DNA]</scope>
    <source>
        <strain evidence="2">TM-1</strain>
    </source>
</reference>
<name>A0A0F3GUM8_9BACT</name>
<evidence type="ECO:0000313" key="3">
    <source>
        <dbReference type="Proteomes" id="UP000033423"/>
    </source>
</evidence>
<proteinExistence type="predicted"/>
<sequence>MLKKTVIVIALLIMLATTAGAAQYPALMGAAFGNISSAKGNIVAILFNASVNQKIAIITSPAYTDLAPYCTIYSLSGSSSAVSGSGNSGVAVIVPVSDVYMAYCESFNTSVNGNVWLAVYDLDKFSIIAKGNKKEPADSENEALTQLLQEQLNKLGQTQ</sequence>
<keyword evidence="1" id="KW-0732">Signal</keyword>
<keyword evidence="3" id="KW-1185">Reference proteome</keyword>
<feature type="signal peptide" evidence="1">
    <location>
        <begin position="1"/>
        <end position="21"/>
    </location>
</feature>
<dbReference type="EMBL" id="LACI01000924">
    <property type="protein sequence ID" value="KJU85659.1"/>
    <property type="molecule type" value="Genomic_DNA"/>
</dbReference>
<feature type="chain" id="PRO_5002461333" evidence="1">
    <location>
        <begin position="22"/>
        <end position="159"/>
    </location>
</feature>
<accession>A0A0F3GUM8</accession>
<organism evidence="2 3">
    <name type="scientific">Candidatus Magnetobacterium bavaricum</name>
    <dbReference type="NCBI Taxonomy" id="29290"/>
    <lineage>
        <taxon>Bacteria</taxon>
        <taxon>Pseudomonadati</taxon>
        <taxon>Nitrospirota</taxon>
        <taxon>Thermodesulfovibrionia</taxon>
        <taxon>Thermodesulfovibrionales</taxon>
        <taxon>Candidatus Magnetobacteriaceae</taxon>
        <taxon>Candidatus Magnetobacterium</taxon>
    </lineage>
</organism>
<comment type="caution">
    <text evidence="2">The sequence shown here is derived from an EMBL/GenBank/DDBJ whole genome shotgun (WGS) entry which is preliminary data.</text>
</comment>
<gene>
    <name evidence="2" type="ORF">MBAV_002149</name>
</gene>
<protein>
    <submittedName>
        <fullName evidence="2">Secreted protein</fullName>
    </submittedName>
</protein>
<dbReference type="AlphaFoldDB" id="A0A0F3GUM8"/>